<comment type="caution">
    <text evidence="2">The sequence shown here is derived from an EMBL/GenBank/DDBJ whole genome shotgun (WGS) entry which is preliminary data.</text>
</comment>
<organism evidence="2 3">
    <name type="scientific">Prorocentrum cordatum</name>
    <dbReference type="NCBI Taxonomy" id="2364126"/>
    <lineage>
        <taxon>Eukaryota</taxon>
        <taxon>Sar</taxon>
        <taxon>Alveolata</taxon>
        <taxon>Dinophyceae</taxon>
        <taxon>Prorocentrales</taxon>
        <taxon>Prorocentraceae</taxon>
        <taxon>Prorocentrum</taxon>
    </lineage>
</organism>
<evidence type="ECO:0000313" key="3">
    <source>
        <dbReference type="Proteomes" id="UP001189429"/>
    </source>
</evidence>
<evidence type="ECO:0000313" key="2">
    <source>
        <dbReference type="EMBL" id="CAK0790056.1"/>
    </source>
</evidence>
<gene>
    <name evidence="2" type="ORF">PCOR1329_LOCUS1428</name>
</gene>
<keyword evidence="3" id="KW-1185">Reference proteome</keyword>
<feature type="region of interest" description="Disordered" evidence="1">
    <location>
        <begin position="1"/>
        <end position="111"/>
    </location>
</feature>
<accession>A0ABN9PB50</accession>
<dbReference type="EMBL" id="CAUYUJ010000348">
    <property type="protein sequence ID" value="CAK0790056.1"/>
    <property type="molecule type" value="Genomic_DNA"/>
</dbReference>
<dbReference type="Proteomes" id="UP001189429">
    <property type="component" value="Unassembled WGS sequence"/>
</dbReference>
<name>A0ABN9PB50_9DINO</name>
<sequence>MGQGSCAAAHTEGGARRGRGRAVLPAGVHGWPPRPPAHAGARARDAPRHRAGCGRRAGQVSALARGGHGGEARHRRGDGGLHPGDVQDRGGRGQGHVASRVRPPSDATTMGATPVVVVNGPCRHAAAVNFRHGACGSGSRSTSIGRALKLLVQNVGRSKLAGTESTTIGTPMKFGLCFAEWEERCGAWEPLSVAQGGAGRGEDAVTVMAASSGPVQLVDFFSGPWELVRLLGHHLAGTYSPSTPLVNNCLLVISPEHYDTLLKAGMDSKQKLARALWKESSRHMVRHLPAILVRLGKLRASRVPSFVFRALGCTLAAVGFFMSCLGRPPTLIPKYNSPESFQIVVAGGEAGKFSSLMPGFGVGRAPMSTADMSRPVTARVEARPAALDAAPPPSGHHAGGAPGDLLRPGPEA</sequence>
<feature type="non-terminal residue" evidence="2">
    <location>
        <position position="412"/>
    </location>
</feature>
<feature type="region of interest" description="Disordered" evidence="1">
    <location>
        <begin position="381"/>
        <end position="412"/>
    </location>
</feature>
<protein>
    <submittedName>
        <fullName evidence="2">Uncharacterized protein</fullName>
    </submittedName>
</protein>
<evidence type="ECO:0000256" key="1">
    <source>
        <dbReference type="SAM" id="MobiDB-lite"/>
    </source>
</evidence>
<reference evidence="2" key="1">
    <citation type="submission" date="2023-10" db="EMBL/GenBank/DDBJ databases">
        <authorList>
            <person name="Chen Y."/>
            <person name="Shah S."/>
            <person name="Dougan E. K."/>
            <person name="Thang M."/>
            <person name="Chan C."/>
        </authorList>
    </citation>
    <scope>NUCLEOTIDE SEQUENCE [LARGE SCALE GENOMIC DNA]</scope>
</reference>
<proteinExistence type="predicted"/>